<dbReference type="EMBL" id="KT832487">
    <property type="protein sequence ID" value="ALN42254.1"/>
    <property type="molecule type" value="Genomic_DNA"/>
</dbReference>
<reference evidence="1" key="1">
    <citation type="journal article" date="2014" name="J. Virol.">
        <title>Comparative genome analysis of four elephant endotheliotropic herpesviruses, EEHV3, EEHV4, EEHV5, and EEHV6, from cases of hemorrhagic disease or viremia.</title>
        <authorList>
            <person name="Zong JC"/>
            <person name="Latimer EM"/>
            <person name="Long SY"/>
            <person name="Richman LK"/>
            <person name="Heaggans SY"/>
            <person name="Hayward GS."/>
        </authorList>
    </citation>
    <scope>NUCLEOTIDE SEQUENCE</scope>
    <source>
        <strain evidence="1">North American NAP22</strain>
    </source>
</reference>
<protein>
    <submittedName>
        <fullName evidence="1">Protein U14.5</fullName>
    </submittedName>
</protein>
<reference evidence="1" key="3">
    <citation type="submission" date="2015-09" db="EMBL/GenBank/DDBJ databases">
        <title>Detection of multiple elephant endotheliotropic herpesviruses.</title>
        <authorList>
            <person name="Long S.Y."/>
            <person name="Heaggans S.Y."/>
            <person name="Hayward G.S."/>
        </authorList>
    </citation>
    <scope>NUCLEOTIDE SEQUENCE</scope>
    <source>
        <strain evidence="1">North American NAP22</strain>
    </source>
</reference>
<name>A0A0S2CBI7_9BETA</name>
<accession>A0A0S2CBI7</accession>
<proteinExistence type="predicted"/>
<sequence>KSRSTDNLTTTIPCEFQLSSRLAELSLTDVSQDVRGAWLSFFKVSENF</sequence>
<evidence type="ECO:0000313" key="1">
    <source>
        <dbReference type="EMBL" id="ALN42254.1"/>
    </source>
</evidence>
<gene>
    <name evidence="1" type="primary">E32</name>
</gene>
<feature type="non-terminal residue" evidence="1">
    <location>
        <position position="1"/>
    </location>
</feature>
<organism evidence="1">
    <name type="scientific">Elephant endotheliotropic herpesvirus 4</name>
    <dbReference type="NCBI Taxonomy" id="548914"/>
    <lineage>
        <taxon>Viruses</taxon>
        <taxon>Duplodnaviria</taxon>
        <taxon>Heunggongvirae</taxon>
        <taxon>Peploviricota</taxon>
        <taxon>Herviviricetes</taxon>
        <taxon>Herpesvirales</taxon>
        <taxon>Orthoherpesviridae</taxon>
        <taxon>Betaherpesvirinae</taxon>
        <taxon>Proboscivirus</taxon>
    </lineage>
</organism>
<reference evidence="1" key="2">
    <citation type="submission" date="2015-09" db="EMBL/GenBank/DDBJ databases">
        <title>Complete genome of sequence of elephant endotheliotropic herpesvirus 4 (EEHV4): comparison of the gene coding content and other unusual features fo the GC-rich and AT-rich branch probosciviruses.</title>
        <authorList>
            <person name="Ling P.D."/>
            <person name="Long S.Y."/>
            <person name="Feury A."/>
            <person name="Peng R.-S."/>
            <person name="Heaggans S.Y."/>
            <person name="Qin X."/>
            <person name="Worley K.C."/>
            <person name="Duggan S."/>
            <person name="Hayward G.S."/>
        </authorList>
    </citation>
    <scope>NUCLEOTIDE SEQUENCE</scope>
    <source>
        <strain evidence="1">North American NAP22</strain>
    </source>
</reference>